<evidence type="ECO:0000313" key="2">
    <source>
        <dbReference type="Proteomes" id="UP000034764"/>
    </source>
</evidence>
<name>A0A0G0RJY4_9BACT</name>
<dbReference type="Proteomes" id="UP000034764">
    <property type="component" value="Unassembled WGS sequence"/>
</dbReference>
<evidence type="ECO:0008006" key="3">
    <source>
        <dbReference type="Google" id="ProtNLM"/>
    </source>
</evidence>
<evidence type="ECO:0000313" key="1">
    <source>
        <dbReference type="EMBL" id="KKR22840.1"/>
    </source>
</evidence>
<accession>A0A0G0RJY4</accession>
<dbReference type="PATRIC" id="fig|1619031.3.peg.507"/>
<sequence>SGNNDIFNLASSSGTSVLRVTKSGNVGIGTTGPGSRLEISTASGTNGISLYNSSLSSKGWILYPATNGSNTDMRFYEQGTSSGDRVTFQAGGNVGIGTTAPATQLDIWGTSGDYDMLNIASSSGTSIFRIAKGGNIGIGTTQPSAMFQVYAPPNSLSDNIPTLTSNSTPSPYVASASSTYTTYYAYTAFDKVINDYGWIANGIATGRLTLDLGSGNEKTITKYILTGTLTYTTRSPKTWAFQGSNNGTSWTTLDNQTNVSAWGSNEQREYTFSNTTPYRYYRCLSFCC</sequence>
<comment type="caution">
    <text evidence="1">The sequence shown here is derived from an EMBL/GenBank/DDBJ whole genome shotgun (WGS) entry which is preliminary data.</text>
</comment>
<dbReference type="Gene3D" id="2.60.120.260">
    <property type="entry name" value="Galactose-binding domain-like"/>
    <property type="match status" value="1"/>
</dbReference>
<dbReference type="AlphaFoldDB" id="A0A0G0RJY4"/>
<gene>
    <name evidence="1" type="ORF">UT53_C0032G0008</name>
</gene>
<dbReference type="SUPFAM" id="SSF49785">
    <property type="entry name" value="Galactose-binding domain-like"/>
    <property type="match status" value="1"/>
</dbReference>
<dbReference type="InterPro" id="IPR008979">
    <property type="entry name" value="Galactose-bd-like_sf"/>
</dbReference>
<protein>
    <recommendedName>
        <fullName evidence="3">F5/8 type C domain-containing protein</fullName>
    </recommendedName>
</protein>
<dbReference type="EMBL" id="LBXD01000032">
    <property type="protein sequence ID" value="KKR22840.1"/>
    <property type="molecule type" value="Genomic_DNA"/>
</dbReference>
<proteinExistence type="predicted"/>
<organism evidence="1 2">
    <name type="scientific">Candidatus Yanofskybacteria bacterium GW2011_GWD2_39_48</name>
    <dbReference type="NCBI Taxonomy" id="1619031"/>
    <lineage>
        <taxon>Bacteria</taxon>
        <taxon>Candidatus Yanofskyibacteriota</taxon>
    </lineage>
</organism>
<reference evidence="1 2" key="1">
    <citation type="journal article" date="2015" name="Nature">
        <title>rRNA introns, odd ribosomes, and small enigmatic genomes across a large radiation of phyla.</title>
        <authorList>
            <person name="Brown C.T."/>
            <person name="Hug L.A."/>
            <person name="Thomas B.C."/>
            <person name="Sharon I."/>
            <person name="Castelle C.J."/>
            <person name="Singh A."/>
            <person name="Wilkins M.J."/>
            <person name="Williams K.H."/>
            <person name="Banfield J.F."/>
        </authorList>
    </citation>
    <scope>NUCLEOTIDE SEQUENCE [LARGE SCALE GENOMIC DNA]</scope>
</reference>
<feature type="non-terminal residue" evidence="1">
    <location>
        <position position="1"/>
    </location>
</feature>